<organism evidence="12 13">
    <name type="scientific">Porites evermanni</name>
    <dbReference type="NCBI Taxonomy" id="104178"/>
    <lineage>
        <taxon>Eukaryota</taxon>
        <taxon>Metazoa</taxon>
        <taxon>Cnidaria</taxon>
        <taxon>Anthozoa</taxon>
        <taxon>Hexacorallia</taxon>
        <taxon>Scleractinia</taxon>
        <taxon>Fungiina</taxon>
        <taxon>Poritidae</taxon>
        <taxon>Porites</taxon>
    </lineage>
</organism>
<keyword evidence="5 9" id="KW-0010">Activator</keyword>
<evidence type="ECO:0000256" key="1">
    <source>
        <dbReference type="ARBA" id="ARBA00004123"/>
    </source>
</evidence>
<reference evidence="12 13" key="1">
    <citation type="submission" date="2022-05" db="EMBL/GenBank/DDBJ databases">
        <authorList>
            <consortium name="Genoscope - CEA"/>
            <person name="William W."/>
        </authorList>
    </citation>
    <scope>NUCLEOTIDE SEQUENCE [LARGE SCALE GENOMIC DNA]</scope>
</reference>
<dbReference type="InterPro" id="IPR019680">
    <property type="entry name" value="Mediator_Med1"/>
</dbReference>
<keyword evidence="6 9" id="KW-0804">Transcription</keyword>
<evidence type="ECO:0000256" key="10">
    <source>
        <dbReference type="SAM" id="MobiDB-lite"/>
    </source>
</evidence>
<sequence>MVMRRAVLSASFDNKQRAQTMNARENLRLEKQQRDFDLFKNNVEKTYMVEKNRVKSRMQSLRKNVLCRTQSNETVSSVSSSNSTNLKFDAANEVHLPKLASPMENADRKLLGELELSRSVPDIHLICGEKEQRLTHLPSISTNSPRLKKRLTDENIKKNTLTLSPPHSPPYARTRSHEDINVNTECPLENNGFIPKFKPHEAIESITLQREFRDLKELVSNYKEELGLKGKEFDGTKIHVFGSLNFYSEHSKFTDLLNSIRSKCQSCASWPDPAKAIRASLERQQQIDNLAPVKNYISECLDKLQSAMTEKSIKVVVQRLEAITRKVGLKFIENGRDCFINSDMFYVEVQMEADGTVSEVKVAHTGDPEVYNSKPTVYKEGDYDEFLCHLQGLCDLYQLSRDTFQKPKIFAALKAVETDINMMATLFGTDMSSSEAITRGPVGFVTPRQGGRRMRLAYFASPYELLDVERPGQDRHFTREDPPPRDFGYQVSVSMEQSERTSLPTSPLIMEPMRYNVLGWDSNIKYQSLNDNNSEEFQASFVLELCKPLPAAVEVVQRIYEVVGKTGTFTHSSRVPIDSLIIREWLKEKNILTSEHGNTYYASLPQHYHVYHVTENQSTTDELVQPSGMGLLLYRIAFTHPRHIPKIIELLRRQAMFNTLMTSAFRSHKPLKKKDGSEEYLFELRSCDPFTLTVTFEHPCTPSMASIDVYVTADHTIKATLNTVPGKPLFCSNDYISRVFERCLSIPAAMRCIIRKAQSVRWEELPVKANEELPLPIGLSQPTTKLASLSLPPSAALFAAAVGTPSNPNTPVFHGTSPSFTAFTLETPSPTFSAFPFSSISPTFSFPTAEVSAAIPELVTTVNKQEKKPETPKQSTNLKITLKRKRDDEYVIEKFHLPEEMPKNEGNVGVQGAGTVPKSSDTITSDTSTMEGEHFSFDLAAMSGANFSMGSSFQDVTAGLDGSAVVSTGGPAAVPTSDSIAAVSALGIVPSGIEGLPSTADLFDIGAAGAEGTELEGILQNLSGVSHLPPDIVPGGSALDFDTGLGPGVAGLDVSDPGFDIDAAIDASGAADPSITGTAGAFDVDSTLDFDLDHIAGVGGLPPDVTSGSDLLAVSGLGAGDSSVDIDMTGSQSKI</sequence>
<feature type="domain" description="Mediator complex subunit Med1" evidence="11">
    <location>
        <begin position="299"/>
        <end position="666"/>
    </location>
</feature>
<evidence type="ECO:0000256" key="3">
    <source>
        <dbReference type="ARBA" id="ARBA00020612"/>
    </source>
</evidence>
<evidence type="ECO:0000313" key="12">
    <source>
        <dbReference type="EMBL" id="CAH3022020.1"/>
    </source>
</evidence>
<protein>
    <recommendedName>
        <fullName evidence="3 9">Mediator of RNA polymerase II transcription subunit 1</fullName>
    </recommendedName>
    <alternativeName>
        <fullName evidence="8 9">Mediator complex subunit 1</fullName>
    </alternativeName>
</protein>
<keyword evidence="13" id="KW-1185">Reference proteome</keyword>
<evidence type="ECO:0000256" key="5">
    <source>
        <dbReference type="ARBA" id="ARBA00023159"/>
    </source>
</evidence>
<feature type="region of interest" description="Disordered" evidence="10">
    <location>
        <begin position="901"/>
        <end position="928"/>
    </location>
</feature>
<dbReference type="EMBL" id="CALNXI010000202">
    <property type="protein sequence ID" value="CAH3022020.1"/>
    <property type="molecule type" value="Genomic_DNA"/>
</dbReference>
<gene>
    <name evidence="12" type="ORF">PEVE_00013780</name>
</gene>
<keyword evidence="4 9" id="KW-0805">Transcription regulation</keyword>
<keyword evidence="7 9" id="KW-0539">Nucleus</keyword>
<comment type="caution">
    <text evidence="12">The sequence shown here is derived from an EMBL/GenBank/DDBJ whole genome shotgun (WGS) entry which is preliminary data.</text>
</comment>
<evidence type="ECO:0000256" key="6">
    <source>
        <dbReference type="ARBA" id="ARBA00023163"/>
    </source>
</evidence>
<evidence type="ECO:0000256" key="8">
    <source>
        <dbReference type="ARBA" id="ARBA00031254"/>
    </source>
</evidence>
<dbReference type="Proteomes" id="UP001159427">
    <property type="component" value="Unassembled WGS sequence"/>
</dbReference>
<comment type="subcellular location">
    <subcellularLocation>
        <location evidence="1 9">Nucleus</location>
    </subcellularLocation>
</comment>
<accession>A0ABN8M0X1</accession>
<dbReference type="PANTHER" id="PTHR12881:SF10">
    <property type="entry name" value="MEDIATOR OF RNA POLYMERASE II TRANSCRIPTION SUBUNIT 1"/>
    <property type="match status" value="1"/>
</dbReference>
<evidence type="ECO:0000256" key="2">
    <source>
        <dbReference type="ARBA" id="ARBA00006210"/>
    </source>
</evidence>
<comment type="function">
    <text evidence="9">Component of the Mediator complex, a coactivator involved in the regulated transcription of nearly all RNA polymerase II-dependent genes. Mediator functions as a bridge to convey information from gene-specific regulatory proteins to the basal RNA polymerase II transcription machinery. Mediator is recruited to promoters by direct interactions with regulatory proteins and serves as a scaffold for the assembly of a functional preinitiation complex with RNA polymerase II and the general transcription factors.</text>
</comment>
<evidence type="ECO:0000259" key="11">
    <source>
        <dbReference type="Pfam" id="PF10744"/>
    </source>
</evidence>
<feature type="compositionally biased region" description="Low complexity" evidence="10">
    <location>
        <begin position="919"/>
        <end position="928"/>
    </location>
</feature>
<name>A0ABN8M0X1_9CNID</name>
<dbReference type="PANTHER" id="PTHR12881">
    <property type="entry name" value="MEDIATOR OF RNA POLYMERASE II TRANSCRIPTION SUBUNIT 1"/>
    <property type="match status" value="1"/>
</dbReference>
<evidence type="ECO:0000256" key="7">
    <source>
        <dbReference type="ARBA" id="ARBA00023242"/>
    </source>
</evidence>
<dbReference type="Pfam" id="PF10744">
    <property type="entry name" value="Med1"/>
    <property type="match status" value="1"/>
</dbReference>
<dbReference type="InterPro" id="IPR051999">
    <property type="entry name" value="Mediator_complex_subunit_1"/>
</dbReference>
<evidence type="ECO:0000256" key="4">
    <source>
        <dbReference type="ARBA" id="ARBA00023015"/>
    </source>
</evidence>
<proteinExistence type="inferred from homology"/>
<evidence type="ECO:0000256" key="9">
    <source>
        <dbReference type="RuleBase" id="RU364059"/>
    </source>
</evidence>
<evidence type="ECO:0000313" key="13">
    <source>
        <dbReference type="Proteomes" id="UP001159427"/>
    </source>
</evidence>
<comment type="similarity">
    <text evidence="2 9">Belongs to the Mediator complex subunit 1 family.</text>
</comment>